<dbReference type="AlphaFoldDB" id="A0A328C6Y0"/>
<dbReference type="RefSeq" id="WP_111729330.1">
    <property type="nucleotide sequence ID" value="NZ_QHKO01000003.1"/>
</dbReference>
<sequence length="160" mass="16296">MEIFWRQAVLAGVMGVALMTMAMVAGRVMGLSTDMVRAIGLVVVPDRDRHLVYLVGGIAHLIMGALFGVGYAVLLTLVGAAAIPGVAAAWGALFGALHGVAVGAALGALPAVHPRMGPGEVLSAPGFFGRYIGVGMPVFLIILHVIYGVVVAVVYSAGFG</sequence>
<evidence type="ECO:0000256" key="1">
    <source>
        <dbReference type="SAM" id="Phobius"/>
    </source>
</evidence>
<feature type="transmembrane region" description="Helical" evidence="1">
    <location>
        <begin position="54"/>
        <end position="78"/>
    </location>
</feature>
<accession>A0A328C6Y0</accession>
<dbReference type="EMBL" id="QHKO01000003">
    <property type="protein sequence ID" value="RAL22802.1"/>
    <property type="molecule type" value="Genomic_DNA"/>
</dbReference>
<keyword evidence="3" id="KW-1185">Reference proteome</keyword>
<feature type="transmembrane region" description="Helical" evidence="1">
    <location>
        <begin position="131"/>
        <end position="155"/>
    </location>
</feature>
<evidence type="ECO:0000313" key="3">
    <source>
        <dbReference type="Proteomes" id="UP000249169"/>
    </source>
</evidence>
<dbReference type="Proteomes" id="UP000249169">
    <property type="component" value="Unassembled WGS sequence"/>
</dbReference>
<comment type="caution">
    <text evidence="2">The sequence shown here is derived from an EMBL/GenBank/DDBJ whole genome shotgun (WGS) entry which is preliminary data.</text>
</comment>
<keyword evidence="1" id="KW-1133">Transmembrane helix</keyword>
<keyword evidence="1" id="KW-0472">Membrane</keyword>
<organism evidence="2 3">
    <name type="scientific">Lujinxingia litoralis</name>
    <dbReference type="NCBI Taxonomy" id="2211119"/>
    <lineage>
        <taxon>Bacteria</taxon>
        <taxon>Deltaproteobacteria</taxon>
        <taxon>Bradymonadales</taxon>
        <taxon>Lujinxingiaceae</taxon>
        <taxon>Lujinxingia</taxon>
    </lineage>
</organism>
<name>A0A328C6Y0_9DELT</name>
<evidence type="ECO:0000313" key="2">
    <source>
        <dbReference type="EMBL" id="RAL22802.1"/>
    </source>
</evidence>
<feature type="transmembrane region" description="Helical" evidence="1">
    <location>
        <begin position="90"/>
        <end position="111"/>
    </location>
</feature>
<reference evidence="2 3" key="1">
    <citation type="submission" date="2018-05" db="EMBL/GenBank/DDBJ databases">
        <title>Lujinxingia marina gen. nov. sp. nov., a new facultative anaerobic member of the class Deltaproteobacteria, and proposal of Lujinxingaceae fam. nov.</title>
        <authorList>
            <person name="Li C.-M."/>
        </authorList>
    </citation>
    <scope>NUCLEOTIDE SEQUENCE [LARGE SCALE GENOMIC DNA]</scope>
    <source>
        <strain evidence="2 3">B210</strain>
    </source>
</reference>
<keyword evidence="1" id="KW-0812">Transmembrane</keyword>
<protein>
    <submittedName>
        <fullName evidence="2">Uncharacterized protein</fullName>
    </submittedName>
</protein>
<proteinExistence type="predicted"/>
<dbReference type="OrthoDB" id="5518165at2"/>
<gene>
    <name evidence="2" type="ORF">DL240_07875</name>
</gene>